<keyword evidence="13" id="KW-1185">Reference proteome</keyword>
<evidence type="ECO:0000313" key="12">
    <source>
        <dbReference type="EMBL" id="KAA8549545.1"/>
    </source>
</evidence>
<evidence type="ECO:0000256" key="7">
    <source>
        <dbReference type="ARBA" id="ARBA00023136"/>
    </source>
</evidence>
<name>A0A5J5C2B3_9ASTE</name>
<organism evidence="12 13">
    <name type="scientific">Nyssa sinensis</name>
    <dbReference type="NCBI Taxonomy" id="561372"/>
    <lineage>
        <taxon>Eukaryota</taxon>
        <taxon>Viridiplantae</taxon>
        <taxon>Streptophyta</taxon>
        <taxon>Embryophyta</taxon>
        <taxon>Tracheophyta</taxon>
        <taxon>Spermatophyta</taxon>
        <taxon>Magnoliopsida</taxon>
        <taxon>eudicotyledons</taxon>
        <taxon>Gunneridae</taxon>
        <taxon>Pentapetalae</taxon>
        <taxon>asterids</taxon>
        <taxon>Cornales</taxon>
        <taxon>Nyssaceae</taxon>
        <taxon>Nyssa</taxon>
    </lineage>
</organism>
<gene>
    <name evidence="12" type="ORF">F0562_001437</name>
</gene>
<feature type="chain" id="PRO_5023893417" description="Malectin-like domain-containing protein" evidence="10">
    <location>
        <begin position="20"/>
        <end position="573"/>
    </location>
</feature>
<dbReference type="PANTHER" id="PTHR45631">
    <property type="entry name" value="OS07G0107800 PROTEIN-RELATED"/>
    <property type="match status" value="1"/>
</dbReference>
<dbReference type="AlphaFoldDB" id="A0A5J5C2B3"/>
<dbReference type="Proteomes" id="UP000325577">
    <property type="component" value="Linkage Group LG0"/>
</dbReference>
<proteinExistence type="predicted"/>
<sequence length="573" mass="61948">MATHFLFLVSAFLVLSVSADVSIDCGSTDFYTDENSIVWMGDNDIIQNGVIEVVQPSNSISHVMDSLRVFPTRKKNCYAINVDKGEKILVRASFYYGNYDKKSSPPTFDLQFDGNDWATVVTSNTEVASYEAIYVTKGEVASVCVAQTMPDQFPFISALELRSLSSDMYSLADSNHALFTKSRVAYGSNVTIRYSDDFYDRIWIPALAGNGLLQVTSDFNPILINVSTGDNPPQAVLQNAITTSSTSQKRSFRVLRNNQSISDPILPPYGGVSEWTFSNITASSSTTFSLVATADSTLPPLINAMEVFYINLDKLTDGTNSNDVDGLVALQNEFAVLLEWSGDPCLPAPYSWDWINCSNDSVPRVTALFLSSFGLSGALPDFSSMNALQTIDLHNNSLYGPIPDLLGTLPNLKQLNLADNQFSGSIPTSLSKNNNLNLVVTGNPDLCTSGKSCQTTDTPTSSGYAGSGKKKSNNLPAILGATIPSFLVFWAIVGVLAILHHKRRTAAVAAMSAGPNRPTGAPQGTGINMQMAGKIGQAVIHEFKVNMEEQVNEELADQINQQAQDAGYNDSNT</sequence>
<reference evidence="12 13" key="1">
    <citation type="submission" date="2019-09" db="EMBL/GenBank/DDBJ databases">
        <title>A chromosome-level genome assembly of the Chinese tupelo Nyssa sinensis.</title>
        <authorList>
            <person name="Yang X."/>
            <person name="Kang M."/>
            <person name="Yang Y."/>
            <person name="Xiong H."/>
            <person name="Wang M."/>
            <person name="Zhang Z."/>
            <person name="Wang Z."/>
            <person name="Wu H."/>
            <person name="Ma T."/>
            <person name="Liu J."/>
            <person name="Xi Z."/>
        </authorList>
    </citation>
    <scope>NUCLEOTIDE SEQUENCE [LARGE SCALE GENOMIC DNA]</scope>
    <source>
        <strain evidence="12">J267</strain>
        <tissue evidence="12">Leaf</tissue>
    </source>
</reference>
<keyword evidence="7 9" id="KW-0472">Membrane</keyword>
<evidence type="ECO:0000313" key="13">
    <source>
        <dbReference type="Proteomes" id="UP000325577"/>
    </source>
</evidence>
<feature type="signal peptide" evidence="10">
    <location>
        <begin position="1"/>
        <end position="19"/>
    </location>
</feature>
<evidence type="ECO:0000256" key="10">
    <source>
        <dbReference type="SAM" id="SignalP"/>
    </source>
</evidence>
<feature type="region of interest" description="Disordered" evidence="8">
    <location>
        <begin position="554"/>
        <end position="573"/>
    </location>
</feature>
<dbReference type="Pfam" id="PF00560">
    <property type="entry name" value="LRR_1"/>
    <property type="match status" value="2"/>
</dbReference>
<dbReference type="OrthoDB" id="2143199at2759"/>
<evidence type="ECO:0000256" key="3">
    <source>
        <dbReference type="ARBA" id="ARBA00022692"/>
    </source>
</evidence>
<keyword evidence="2" id="KW-0433">Leucine-rich repeat</keyword>
<protein>
    <recommendedName>
        <fullName evidence="11">Malectin-like domain-containing protein</fullName>
    </recommendedName>
</protein>
<dbReference type="GO" id="GO:0016020">
    <property type="term" value="C:membrane"/>
    <property type="evidence" value="ECO:0007669"/>
    <property type="project" value="UniProtKB-SubCell"/>
</dbReference>
<feature type="transmembrane region" description="Helical" evidence="9">
    <location>
        <begin position="477"/>
        <end position="499"/>
    </location>
</feature>
<dbReference type="InterPro" id="IPR001611">
    <property type="entry name" value="Leu-rich_rpt"/>
</dbReference>
<keyword evidence="4 10" id="KW-0732">Signal</keyword>
<feature type="compositionally biased region" description="Polar residues" evidence="8">
    <location>
        <begin position="558"/>
        <end position="573"/>
    </location>
</feature>
<dbReference type="Gene3D" id="3.80.10.10">
    <property type="entry name" value="Ribonuclease Inhibitor"/>
    <property type="match status" value="1"/>
</dbReference>
<keyword evidence="6 9" id="KW-1133">Transmembrane helix</keyword>
<evidence type="ECO:0000256" key="9">
    <source>
        <dbReference type="SAM" id="Phobius"/>
    </source>
</evidence>
<dbReference type="EMBL" id="CM018031">
    <property type="protein sequence ID" value="KAA8549545.1"/>
    <property type="molecule type" value="Genomic_DNA"/>
</dbReference>
<dbReference type="SUPFAM" id="SSF52058">
    <property type="entry name" value="L domain-like"/>
    <property type="match status" value="1"/>
</dbReference>
<dbReference type="FunFam" id="3.80.10.10:FF:000129">
    <property type="entry name" value="Leucine-rich repeat receptor-like kinase"/>
    <property type="match status" value="1"/>
</dbReference>
<accession>A0A5J5C2B3</accession>
<dbReference type="InterPro" id="IPR032675">
    <property type="entry name" value="LRR_dom_sf"/>
</dbReference>
<evidence type="ECO:0000256" key="1">
    <source>
        <dbReference type="ARBA" id="ARBA00004167"/>
    </source>
</evidence>
<feature type="compositionally biased region" description="Polar residues" evidence="8">
    <location>
        <begin position="449"/>
        <end position="460"/>
    </location>
</feature>
<feature type="domain" description="Malectin-like" evidence="11">
    <location>
        <begin position="23"/>
        <end position="248"/>
    </location>
</feature>
<feature type="region of interest" description="Disordered" evidence="8">
    <location>
        <begin position="449"/>
        <end position="469"/>
    </location>
</feature>
<evidence type="ECO:0000256" key="6">
    <source>
        <dbReference type="ARBA" id="ARBA00022989"/>
    </source>
</evidence>
<dbReference type="PANTHER" id="PTHR45631:SF44">
    <property type="entry name" value="CARBOHYDRATE-BINDING PROTEIN OF THE ER PROTEIN"/>
    <property type="match status" value="1"/>
</dbReference>
<evidence type="ECO:0000256" key="4">
    <source>
        <dbReference type="ARBA" id="ARBA00022729"/>
    </source>
</evidence>
<keyword evidence="3 9" id="KW-0812">Transmembrane</keyword>
<evidence type="ECO:0000259" key="11">
    <source>
        <dbReference type="Pfam" id="PF12819"/>
    </source>
</evidence>
<keyword evidence="5" id="KW-0677">Repeat</keyword>
<evidence type="ECO:0000256" key="5">
    <source>
        <dbReference type="ARBA" id="ARBA00022737"/>
    </source>
</evidence>
<dbReference type="Pfam" id="PF12819">
    <property type="entry name" value="Malectin_like"/>
    <property type="match status" value="1"/>
</dbReference>
<evidence type="ECO:0000256" key="2">
    <source>
        <dbReference type="ARBA" id="ARBA00022614"/>
    </source>
</evidence>
<dbReference type="InterPro" id="IPR024788">
    <property type="entry name" value="Malectin-like_Carb-bd_dom"/>
</dbReference>
<evidence type="ECO:0000256" key="8">
    <source>
        <dbReference type="SAM" id="MobiDB-lite"/>
    </source>
</evidence>
<comment type="subcellular location">
    <subcellularLocation>
        <location evidence="1">Membrane</location>
        <topology evidence="1">Single-pass membrane protein</topology>
    </subcellularLocation>
</comment>